<dbReference type="Proteomes" id="UP000626982">
    <property type="component" value="Unassembled WGS sequence"/>
</dbReference>
<evidence type="ECO:0000256" key="8">
    <source>
        <dbReference type="ARBA" id="ARBA00023163"/>
    </source>
</evidence>
<comment type="caution">
    <text evidence="13">The sequence shown here is derived from an EMBL/GenBank/DDBJ whole genome shotgun (WGS) entry which is preliminary data.</text>
</comment>
<reference evidence="14" key="1">
    <citation type="journal article" date="2019" name="Int. J. Syst. Evol. Microbiol.">
        <title>The Global Catalogue of Microorganisms (GCM) 10K type strain sequencing project: providing services to taxonomists for standard genome sequencing and annotation.</title>
        <authorList>
            <consortium name="The Broad Institute Genomics Platform"/>
            <consortium name="The Broad Institute Genome Sequencing Center for Infectious Disease"/>
            <person name="Wu L."/>
            <person name="Ma J."/>
        </authorList>
    </citation>
    <scope>NUCLEOTIDE SEQUENCE [LARGE SCALE GENOMIC DNA]</scope>
    <source>
        <strain evidence="14">CGMCC 1.6960</strain>
    </source>
</reference>
<protein>
    <recommendedName>
        <fullName evidence="10">Regulator of SigK</fullName>
    </recommendedName>
    <alternativeName>
        <fullName evidence="9">Sigma-K anti-sigma factor RskA</fullName>
    </alternativeName>
</protein>
<keyword evidence="5" id="KW-1133">Transmembrane helix</keyword>
<proteinExistence type="predicted"/>
<dbReference type="RefSeq" id="WP_188717823.1">
    <property type="nucleotide sequence ID" value="NZ_BAABBD010000005.1"/>
</dbReference>
<organism evidence="13 14">
    <name type="scientific">Agrococcus terreus</name>
    <dbReference type="NCBI Taxonomy" id="574649"/>
    <lineage>
        <taxon>Bacteria</taxon>
        <taxon>Bacillati</taxon>
        <taxon>Actinomycetota</taxon>
        <taxon>Actinomycetes</taxon>
        <taxon>Micrococcales</taxon>
        <taxon>Microbacteriaceae</taxon>
        <taxon>Agrococcus</taxon>
    </lineage>
</organism>
<gene>
    <name evidence="13" type="ORF">GCM10010968_17980</name>
</gene>
<sequence>MSIDDQRAIDELAAAYALDALDADERALFEAKASPEARAEATALAETASRLSSDEATPSPFLRASVLDAIARTPQLPAEDATVTPLRPAPAPAPALDADDDEPIRAAGGGAAAPAPGPAERRAKARWRPLRTLVGVAAAAALLSGGIAIGTQLDGGDDRAEAVGAIVAATDAQRAEVEMADGSVATVVWSAEEGRSAILFDGLGSAPAGQVYQAWYIDAAGPHSAGTFTSAGGSTAYVLDGELTPGTAVGVTVEPDGGSEAPTTDPILVVET</sequence>
<dbReference type="Pfam" id="PF10099">
    <property type="entry name" value="RskA_C"/>
    <property type="match status" value="1"/>
</dbReference>
<dbReference type="InterPro" id="IPR041916">
    <property type="entry name" value="Anti_sigma_zinc_sf"/>
</dbReference>
<keyword evidence="7" id="KW-0472">Membrane</keyword>
<evidence type="ECO:0000256" key="5">
    <source>
        <dbReference type="ARBA" id="ARBA00022989"/>
    </source>
</evidence>
<keyword evidence="3" id="KW-1003">Cell membrane</keyword>
<evidence type="ECO:0000256" key="7">
    <source>
        <dbReference type="ARBA" id="ARBA00023136"/>
    </source>
</evidence>
<evidence type="ECO:0000313" key="13">
    <source>
        <dbReference type="EMBL" id="GGN85378.1"/>
    </source>
</evidence>
<evidence type="ECO:0000256" key="9">
    <source>
        <dbReference type="ARBA" id="ARBA00029829"/>
    </source>
</evidence>
<dbReference type="PANTHER" id="PTHR37461">
    <property type="entry name" value="ANTI-SIGMA-K FACTOR RSKA"/>
    <property type="match status" value="1"/>
</dbReference>
<evidence type="ECO:0000313" key="14">
    <source>
        <dbReference type="Proteomes" id="UP000626982"/>
    </source>
</evidence>
<name>A0ABQ2KKV5_9MICO</name>
<dbReference type="InterPro" id="IPR051474">
    <property type="entry name" value="Anti-sigma-K/W_factor"/>
</dbReference>
<dbReference type="EMBL" id="BMLM01000001">
    <property type="protein sequence ID" value="GGN85378.1"/>
    <property type="molecule type" value="Genomic_DNA"/>
</dbReference>
<feature type="region of interest" description="Disordered" evidence="11">
    <location>
        <begin position="76"/>
        <end position="123"/>
    </location>
</feature>
<feature type="domain" description="Anti-sigma K factor RskA C-terminal" evidence="12">
    <location>
        <begin position="135"/>
        <end position="267"/>
    </location>
</feature>
<keyword evidence="8" id="KW-0804">Transcription</keyword>
<accession>A0ABQ2KKV5</accession>
<evidence type="ECO:0000256" key="10">
    <source>
        <dbReference type="ARBA" id="ARBA00030803"/>
    </source>
</evidence>
<keyword evidence="6" id="KW-0805">Transcription regulation</keyword>
<evidence type="ECO:0000259" key="12">
    <source>
        <dbReference type="Pfam" id="PF10099"/>
    </source>
</evidence>
<evidence type="ECO:0000256" key="4">
    <source>
        <dbReference type="ARBA" id="ARBA00022692"/>
    </source>
</evidence>
<dbReference type="InterPro" id="IPR018764">
    <property type="entry name" value="RskA_C"/>
</dbReference>
<keyword evidence="14" id="KW-1185">Reference proteome</keyword>
<keyword evidence="4" id="KW-0812">Transmembrane</keyword>
<dbReference type="PANTHER" id="PTHR37461:SF1">
    <property type="entry name" value="ANTI-SIGMA-K FACTOR RSKA"/>
    <property type="match status" value="1"/>
</dbReference>
<evidence type="ECO:0000256" key="3">
    <source>
        <dbReference type="ARBA" id="ARBA00022475"/>
    </source>
</evidence>
<evidence type="ECO:0000256" key="2">
    <source>
        <dbReference type="ARBA" id="ARBA00004236"/>
    </source>
</evidence>
<feature type="region of interest" description="Disordered" evidence="11">
    <location>
        <begin position="31"/>
        <end position="57"/>
    </location>
</feature>
<evidence type="ECO:0000256" key="6">
    <source>
        <dbReference type="ARBA" id="ARBA00023015"/>
    </source>
</evidence>
<evidence type="ECO:0000256" key="1">
    <source>
        <dbReference type="ARBA" id="ARBA00004167"/>
    </source>
</evidence>
<feature type="compositionally biased region" description="Low complexity" evidence="11">
    <location>
        <begin position="40"/>
        <end position="51"/>
    </location>
</feature>
<comment type="subcellular location">
    <subcellularLocation>
        <location evidence="2">Cell membrane</location>
    </subcellularLocation>
    <subcellularLocation>
        <location evidence="1">Membrane</location>
        <topology evidence="1">Single-pass membrane protein</topology>
    </subcellularLocation>
</comment>
<evidence type="ECO:0000256" key="11">
    <source>
        <dbReference type="SAM" id="MobiDB-lite"/>
    </source>
</evidence>
<dbReference type="Gene3D" id="1.10.10.1320">
    <property type="entry name" value="Anti-sigma factor, zinc-finger domain"/>
    <property type="match status" value="1"/>
</dbReference>